<dbReference type="EMBL" id="VNHM01000013">
    <property type="protein sequence ID" value="TYO94625.1"/>
    <property type="molecule type" value="Genomic_DNA"/>
</dbReference>
<comment type="function">
    <text evidence="16">Catalyzes the phosphorylation of pantothenate (Pan), the first step in CoA biosynthesis.</text>
</comment>
<comment type="pathway">
    <text evidence="4 16">Cofactor biosynthesis; coenzyme A biosynthesis; CoA from (R)-pantothenate: step 1/5.</text>
</comment>
<dbReference type="UniPathway" id="UPA00241">
    <property type="reaction ID" value="UER00352"/>
</dbReference>
<dbReference type="Proteomes" id="UP000323166">
    <property type="component" value="Unassembled WGS sequence"/>
</dbReference>
<evidence type="ECO:0000256" key="2">
    <source>
        <dbReference type="ARBA" id="ARBA00001958"/>
    </source>
</evidence>
<feature type="active site" description="Proton acceptor" evidence="16">
    <location>
        <position position="109"/>
    </location>
</feature>
<accession>A0A5S4ZPP1</accession>
<dbReference type="RefSeq" id="WP_166512262.1">
    <property type="nucleotide sequence ID" value="NZ_VNHM01000013.1"/>
</dbReference>
<feature type="binding site" evidence="16">
    <location>
        <begin position="6"/>
        <end position="13"/>
    </location>
    <ligand>
        <name>ATP</name>
        <dbReference type="ChEBI" id="CHEBI:30616"/>
    </ligand>
</feature>
<dbReference type="GO" id="GO:0015937">
    <property type="term" value="P:coenzyme A biosynthetic process"/>
    <property type="evidence" value="ECO:0007669"/>
    <property type="project" value="UniProtKB-UniRule"/>
</dbReference>
<dbReference type="InterPro" id="IPR004619">
    <property type="entry name" value="Type_III_PanK"/>
</dbReference>
<dbReference type="CDD" id="cd24015">
    <property type="entry name" value="ASKHA_NBD_PanK-III"/>
    <property type="match status" value="1"/>
</dbReference>
<evidence type="ECO:0000256" key="9">
    <source>
        <dbReference type="ARBA" id="ARBA00022741"/>
    </source>
</evidence>
<feature type="binding site" evidence="16">
    <location>
        <begin position="107"/>
        <end position="110"/>
    </location>
    <ligand>
        <name>substrate</name>
    </ligand>
</feature>
<comment type="cofactor">
    <cofactor evidence="16">
        <name>NH4(+)</name>
        <dbReference type="ChEBI" id="CHEBI:28938"/>
    </cofactor>
    <cofactor evidence="16">
        <name>K(+)</name>
        <dbReference type="ChEBI" id="CHEBI:29103"/>
    </cofactor>
    <text evidence="16">A monovalent cation. Ammonium or potassium.</text>
</comment>
<keyword evidence="18" id="KW-1185">Reference proteome</keyword>
<dbReference type="PANTHER" id="PTHR34265:SF1">
    <property type="entry name" value="TYPE III PANTOTHENATE KINASE"/>
    <property type="match status" value="1"/>
</dbReference>
<evidence type="ECO:0000256" key="16">
    <source>
        <dbReference type="HAMAP-Rule" id="MF_01274"/>
    </source>
</evidence>
<dbReference type="Gene3D" id="3.30.420.40">
    <property type="match status" value="2"/>
</dbReference>
<dbReference type="InterPro" id="IPR043129">
    <property type="entry name" value="ATPase_NBD"/>
</dbReference>
<feature type="binding site" evidence="16">
    <location>
        <position position="184"/>
    </location>
    <ligand>
        <name>substrate</name>
    </ligand>
</feature>
<dbReference type="HAMAP" id="MF_01274">
    <property type="entry name" value="Pantothen_kinase_3"/>
    <property type="match status" value="1"/>
</dbReference>
<evidence type="ECO:0000256" key="4">
    <source>
        <dbReference type="ARBA" id="ARBA00005225"/>
    </source>
</evidence>
<comment type="catalytic activity">
    <reaction evidence="1 16">
        <text>(R)-pantothenate + ATP = (R)-4'-phosphopantothenate + ADP + H(+)</text>
        <dbReference type="Rhea" id="RHEA:16373"/>
        <dbReference type="ChEBI" id="CHEBI:10986"/>
        <dbReference type="ChEBI" id="CHEBI:15378"/>
        <dbReference type="ChEBI" id="CHEBI:29032"/>
        <dbReference type="ChEBI" id="CHEBI:30616"/>
        <dbReference type="ChEBI" id="CHEBI:456216"/>
        <dbReference type="EC" id="2.7.1.33"/>
    </reaction>
</comment>
<evidence type="ECO:0000256" key="14">
    <source>
        <dbReference type="ARBA" id="ARBA00038036"/>
    </source>
</evidence>
<evidence type="ECO:0000256" key="8">
    <source>
        <dbReference type="ARBA" id="ARBA00022679"/>
    </source>
</evidence>
<dbReference type="Pfam" id="PF03309">
    <property type="entry name" value="Pan_kinase"/>
    <property type="match status" value="1"/>
</dbReference>
<proteinExistence type="inferred from homology"/>
<comment type="subcellular location">
    <subcellularLocation>
        <location evidence="3 16">Cytoplasm</location>
    </subcellularLocation>
</comment>
<dbReference type="SUPFAM" id="SSF53067">
    <property type="entry name" value="Actin-like ATPase domain"/>
    <property type="match status" value="2"/>
</dbReference>
<evidence type="ECO:0000313" key="17">
    <source>
        <dbReference type="EMBL" id="TYO94625.1"/>
    </source>
</evidence>
<dbReference type="GO" id="GO:0004594">
    <property type="term" value="F:pantothenate kinase activity"/>
    <property type="evidence" value="ECO:0007669"/>
    <property type="project" value="UniProtKB-UniRule"/>
</dbReference>
<evidence type="ECO:0000313" key="18">
    <source>
        <dbReference type="Proteomes" id="UP000323166"/>
    </source>
</evidence>
<keyword evidence="10 16" id="KW-0418">Kinase</keyword>
<reference evidence="17 18" key="1">
    <citation type="submission" date="2019-07" db="EMBL/GenBank/DDBJ databases">
        <title>Genomic Encyclopedia of Type Strains, Phase I: the one thousand microbial genomes (KMG-I) project.</title>
        <authorList>
            <person name="Kyrpides N."/>
        </authorList>
    </citation>
    <scope>NUCLEOTIDE SEQUENCE [LARGE SCALE GENOMIC DNA]</scope>
    <source>
        <strain evidence="17 18">DSM 6562</strain>
    </source>
</reference>
<dbReference type="AlphaFoldDB" id="A0A5S4ZPP1"/>
<evidence type="ECO:0000256" key="6">
    <source>
        <dbReference type="ARBA" id="ARBA00012102"/>
    </source>
</evidence>
<dbReference type="NCBIfam" id="NF009848">
    <property type="entry name" value="PRK13318.1-6"/>
    <property type="match status" value="1"/>
</dbReference>
<dbReference type="GO" id="GO:0046872">
    <property type="term" value="F:metal ion binding"/>
    <property type="evidence" value="ECO:0007669"/>
    <property type="project" value="UniProtKB-KW"/>
</dbReference>
<evidence type="ECO:0000256" key="1">
    <source>
        <dbReference type="ARBA" id="ARBA00001206"/>
    </source>
</evidence>
<keyword evidence="16" id="KW-0479">Metal-binding</keyword>
<dbReference type="PANTHER" id="PTHR34265">
    <property type="entry name" value="TYPE III PANTOTHENATE KINASE"/>
    <property type="match status" value="1"/>
</dbReference>
<organism evidence="17 18">
    <name type="scientific">Desulfallas thermosapovorans DSM 6562</name>
    <dbReference type="NCBI Taxonomy" id="1121431"/>
    <lineage>
        <taxon>Bacteria</taxon>
        <taxon>Bacillati</taxon>
        <taxon>Bacillota</taxon>
        <taxon>Clostridia</taxon>
        <taxon>Eubacteriales</taxon>
        <taxon>Desulfallaceae</taxon>
        <taxon>Desulfallas</taxon>
    </lineage>
</organism>
<dbReference type="GO" id="GO:0005737">
    <property type="term" value="C:cytoplasm"/>
    <property type="evidence" value="ECO:0007669"/>
    <property type="project" value="UniProtKB-SubCell"/>
</dbReference>
<evidence type="ECO:0000256" key="13">
    <source>
        <dbReference type="ARBA" id="ARBA00022993"/>
    </source>
</evidence>
<dbReference type="EC" id="2.7.1.33" evidence="6 16"/>
<dbReference type="GO" id="GO:0005524">
    <property type="term" value="F:ATP binding"/>
    <property type="evidence" value="ECO:0007669"/>
    <property type="project" value="UniProtKB-UniRule"/>
</dbReference>
<feature type="binding site" evidence="16">
    <location>
        <position position="132"/>
    </location>
    <ligand>
        <name>ATP</name>
        <dbReference type="ChEBI" id="CHEBI:30616"/>
    </ligand>
</feature>
<dbReference type="NCBIfam" id="NF009847">
    <property type="entry name" value="PRK13318.1-5"/>
    <property type="match status" value="1"/>
</dbReference>
<keyword evidence="13 16" id="KW-0173">Coenzyme A biosynthesis</keyword>
<protein>
    <recommendedName>
        <fullName evidence="15 16">Type III pantothenate kinase</fullName>
        <ecNumber evidence="6 16">2.7.1.33</ecNumber>
    </recommendedName>
    <alternativeName>
        <fullName evidence="16">PanK-III</fullName>
    </alternativeName>
    <alternativeName>
        <fullName evidence="16">Pantothenic acid kinase</fullName>
    </alternativeName>
</protein>
<evidence type="ECO:0000256" key="15">
    <source>
        <dbReference type="ARBA" id="ARBA00040883"/>
    </source>
</evidence>
<keyword evidence="9 16" id="KW-0547">Nucleotide-binding</keyword>
<dbReference type="NCBIfam" id="NF009855">
    <property type="entry name" value="PRK13321.1"/>
    <property type="match status" value="1"/>
</dbReference>
<comment type="subunit">
    <text evidence="5 16">Homodimer.</text>
</comment>
<evidence type="ECO:0000256" key="10">
    <source>
        <dbReference type="ARBA" id="ARBA00022777"/>
    </source>
</evidence>
<keyword evidence="8 16" id="KW-0808">Transferase</keyword>
<keyword evidence="11 16" id="KW-0067">ATP-binding</keyword>
<name>A0A5S4ZPP1_9FIRM</name>
<sequence length="256" mass="27643">MILVFDVGNTNIVLGVFKGRELVENWRLSSARHRTADEYGMLLKDLFETSEVSMGDIRAGVLSSVVPTINPVLEQTCQRYFGIVPHTVGPGTKTGMPIKYENPREVGADRIVNAVAGYDKYGGPLIIVDFGTATTFCVISAKGEYLGGAIAPGIGISTEALFARAAKLPRVELVKPPSVIGKNTVNSMQSGILYGFVGQVNEIVRRIKDETGGNPLVIATGGLAELIASETPAIDRVDRDLTLYGLRIIYERNCLR</sequence>
<evidence type="ECO:0000256" key="3">
    <source>
        <dbReference type="ARBA" id="ARBA00004496"/>
    </source>
</evidence>
<comment type="cofactor">
    <cofactor evidence="2">
        <name>K(+)</name>
        <dbReference type="ChEBI" id="CHEBI:29103"/>
    </cofactor>
</comment>
<keyword evidence="12 16" id="KW-0630">Potassium</keyword>
<feature type="binding site" evidence="16">
    <location>
        <position position="129"/>
    </location>
    <ligand>
        <name>K(+)</name>
        <dbReference type="ChEBI" id="CHEBI:29103"/>
    </ligand>
</feature>
<gene>
    <name evidence="16" type="primary">coaX</name>
    <name evidence="17" type="ORF">LX24_02283</name>
</gene>
<evidence type="ECO:0000256" key="7">
    <source>
        <dbReference type="ARBA" id="ARBA00022490"/>
    </source>
</evidence>
<evidence type="ECO:0000256" key="5">
    <source>
        <dbReference type="ARBA" id="ARBA00011738"/>
    </source>
</evidence>
<comment type="caution">
    <text evidence="17">The sequence shown here is derived from an EMBL/GenBank/DDBJ whole genome shotgun (WGS) entry which is preliminary data.</text>
</comment>
<evidence type="ECO:0000256" key="12">
    <source>
        <dbReference type="ARBA" id="ARBA00022958"/>
    </source>
</evidence>
<keyword evidence="7 16" id="KW-0963">Cytoplasm</keyword>
<evidence type="ECO:0000256" key="11">
    <source>
        <dbReference type="ARBA" id="ARBA00022840"/>
    </source>
</evidence>
<feature type="binding site" evidence="16">
    <location>
        <position position="100"/>
    </location>
    <ligand>
        <name>substrate</name>
    </ligand>
</feature>
<comment type="similarity">
    <text evidence="14 16">Belongs to the type III pantothenate kinase family.</text>
</comment>
<dbReference type="NCBIfam" id="TIGR00671">
    <property type="entry name" value="baf"/>
    <property type="match status" value="1"/>
</dbReference>